<dbReference type="PROSITE" id="PS50878">
    <property type="entry name" value="RT_POL"/>
    <property type="match status" value="1"/>
</dbReference>
<gene>
    <name evidence="1" type="ORF">PACLA_8A067277</name>
</gene>
<feature type="non-terminal residue" evidence="1">
    <location>
        <position position="1"/>
    </location>
</feature>
<evidence type="ECO:0000313" key="1">
    <source>
        <dbReference type="EMBL" id="CAB4012374.1"/>
    </source>
</evidence>
<dbReference type="EMBL" id="CACRXK020007486">
    <property type="protein sequence ID" value="CAB4012374.1"/>
    <property type="molecule type" value="Genomic_DNA"/>
</dbReference>
<keyword evidence="2" id="KW-1185">Reference proteome</keyword>
<organism evidence="1 2">
    <name type="scientific">Paramuricea clavata</name>
    <name type="common">Red gorgonian</name>
    <name type="synonym">Violescent sea-whip</name>
    <dbReference type="NCBI Taxonomy" id="317549"/>
    <lineage>
        <taxon>Eukaryota</taxon>
        <taxon>Metazoa</taxon>
        <taxon>Cnidaria</taxon>
        <taxon>Anthozoa</taxon>
        <taxon>Octocorallia</taxon>
        <taxon>Malacalcyonacea</taxon>
        <taxon>Plexauridae</taxon>
        <taxon>Paramuricea</taxon>
    </lineage>
</organism>
<reference evidence="1" key="1">
    <citation type="submission" date="2020-04" db="EMBL/GenBank/DDBJ databases">
        <authorList>
            <person name="Alioto T."/>
            <person name="Alioto T."/>
            <person name="Gomez Garrido J."/>
        </authorList>
    </citation>
    <scope>NUCLEOTIDE SEQUENCE</scope>
    <source>
        <strain evidence="1">A484AB</strain>
    </source>
</reference>
<protein>
    <submittedName>
        <fullName evidence="1">Uncharacterized protein</fullName>
    </submittedName>
</protein>
<evidence type="ECO:0000313" key="2">
    <source>
        <dbReference type="Proteomes" id="UP001152795"/>
    </source>
</evidence>
<dbReference type="InterPro" id="IPR000477">
    <property type="entry name" value="RT_dom"/>
</dbReference>
<proteinExistence type="predicted"/>
<dbReference type="AlphaFoldDB" id="A0A6S7I207"/>
<dbReference type="Pfam" id="PF00078">
    <property type="entry name" value="RVT_1"/>
    <property type="match status" value="1"/>
</dbReference>
<accession>A0A6S7I207</accession>
<dbReference type="PANTHER" id="PTHR33332">
    <property type="entry name" value="REVERSE TRANSCRIPTASE DOMAIN-CONTAINING PROTEIN"/>
    <property type="match status" value="1"/>
</dbReference>
<sequence length="549" mass="61168">MTLADSRFKSSSDKADALNKFFAYMFLPRPQNPCFPPSNTVLVTPTEFSDVLVEEVCRPLNNLSTSKATGPDGISARLLKECSEVLALFLTALFNKSIALGKVPADWKYANIVPVPKNNKTCINIGKVLDCGKEMDMIYLDFSKAFDSVPRDKLIFKLSQFGNTGPLLDWFSDYLSARKQRVVADCLSSSYLDVPSGVPEGSIVGPLLFLIYVNDLPDAAKHSKMADILVNDNNPDVFTNKVTENEIDHMAINVPVINNLTKTFLNSLVGNAVMLATNKGQRRAVHFFMQQWRTPFLYLLKPTRPLPQDITIDHFPILTPLNTNPARITGGNISLQIQQDIEVRSVKIYNLLRATNPDPIASPINTRQGSHLFQKMTSTLHVLTSNPNLVGSLRIELADAVDETSFNTVVAGCEWRYNVDGLPHTIPFQQRKVFIDEVAKYFTIIKCKGMLDGLLEGLKYHEVLDLVRSCDGLTKYLFQYNATYKIGAKEVLLLKPMLSPTLLEILTDDTELTKEERDAIEKLTPGHILMFPTGTPLAPVIGFNPKPSI</sequence>
<name>A0A6S7I207_PARCT</name>
<comment type="caution">
    <text evidence="1">The sequence shown here is derived from an EMBL/GenBank/DDBJ whole genome shotgun (WGS) entry which is preliminary data.</text>
</comment>
<dbReference type="Proteomes" id="UP001152795">
    <property type="component" value="Unassembled WGS sequence"/>
</dbReference>